<keyword evidence="2" id="KW-1185">Reference proteome</keyword>
<evidence type="ECO:0000313" key="2">
    <source>
        <dbReference type="Proteomes" id="UP000003136"/>
    </source>
</evidence>
<dbReference type="EMBL" id="ABVQ01000031">
    <property type="protein sequence ID" value="EEC58784.1"/>
    <property type="molecule type" value="Genomic_DNA"/>
</dbReference>
<gene>
    <name evidence="1" type="ORF">BACPEC_00125</name>
</gene>
<dbReference type="HOGENOM" id="CLU_3229787_0_0_9"/>
<dbReference type="AlphaFoldDB" id="B7AN73"/>
<evidence type="ECO:0000313" key="1">
    <source>
        <dbReference type="EMBL" id="EEC58784.1"/>
    </source>
</evidence>
<accession>B7AN73</accession>
<name>B7AN73_9FIRM</name>
<reference evidence="1 2" key="2">
    <citation type="submission" date="2008-11" db="EMBL/GenBank/DDBJ databases">
        <authorList>
            <person name="Fulton L."/>
            <person name="Clifton S."/>
            <person name="Fulton B."/>
            <person name="Xu J."/>
            <person name="Minx P."/>
            <person name="Pepin K.H."/>
            <person name="Johnson M."/>
            <person name="Bhonagiri V."/>
            <person name="Nash W.E."/>
            <person name="Mardis E.R."/>
            <person name="Wilson R.K."/>
        </authorList>
    </citation>
    <scope>NUCLEOTIDE SEQUENCE [LARGE SCALE GENOMIC DNA]</scope>
    <source>
        <strain evidence="1 2">ATCC 43243</strain>
    </source>
</reference>
<comment type="caution">
    <text evidence="1">The sequence shown here is derived from an EMBL/GenBank/DDBJ whole genome shotgun (WGS) entry which is preliminary data.</text>
</comment>
<organism evidence="1 2">
    <name type="scientific">[Bacteroides] pectinophilus ATCC 43243</name>
    <dbReference type="NCBI Taxonomy" id="483218"/>
    <lineage>
        <taxon>Bacteria</taxon>
        <taxon>Bacillati</taxon>
        <taxon>Bacillota</taxon>
        <taxon>Clostridia</taxon>
        <taxon>Eubacteriales</taxon>
    </lineage>
</organism>
<proteinExistence type="predicted"/>
<sequence length="43" mass="5304">MLKQSKEILVLQLKSLVVYQFLDTFNKLEKMVKYDFKKKFEVY</sequence>
<dbReference type="STRING" id="483218.BACPEC_00125"/>
<reference evidence="1 2" key="1">
    <citation type="submission" date="2008-11" db="EMBL/GenBank/DDBJ databases">
        <title>Draft genome sequence of Bacteroides pectinophilus (ATCC 43243).</title>
        <authorList>
            <person name="Sudarsanam P."/>
            <person name="Ley R."/>
            <person name="Guruge J."/>
            <person name="Turnbaugh P.J."/>
            <person name="Mahowald M."/>
            <person name="Liep D."/>
            <person name="Gordon J."/>
        </authorList>
    </citation>
    <scope>NUCLEOTIDE SEQUENCE [LARGE SCALE GENOMIC DNA]</scope>
    <source>
        <strain evidence="1 2">ATCC 43243</strain>
    </source>
</reference>
<dbReference type="Proteomes" id="UP000003136">
    <property type="component" value="Unassembled WGS sequence"/>
</dbReference>
<protein>
    <submittedName>
        <fullName evidence="1">Uncharacterized protein</fullName>
    </submittedName>
</protein>